<dbReference type="InterPro" id="IPR038076">
    <property type="entry name" value="MgtE_N_sf"/>
</dbReference>
<dbReference type="SUPFAM" id="SSF158791">
    <property type="entry name" value="MgtE N-terminal domain-like"/>
    <property type="match status" value="1"/>
</dbReference>
<dbReference type="Proteomes" id="UP000001549">
    <property type="component" value="Chromosome"/>
</dbReference>
<dbReference type="Pfam" id="PF03448">
    <property type="entry name" value="MgtE_N"/>
    <property type="match status" value="1"/>
</dbReference>
<dbReference type="Gene3D" id="3.10.580.10">
    <property type="entry name" value="CBS-domain"/>
    <property type="match status" value="1"/>
</dbReference>
<evidence type="ECO:0000259" key="3">
    <source>
        <dbReference type="PROSITE" id="PS51371"/>
    </source>
</evidence>
<reference evidence="4 5" key="1">
    <citation type="submission" date="2011-05" db="EMBL/GenBank/DDBJ databases">
        <title>Complete sequence of chromosome of Frankia symbiont of Datisca glomerata.</title>
        <authorList>
            <consortium name="US DOE Joint Genome Institute"/>
            <person name="Lucas S."/>
            <person name="Han J."/>
            <person name="Lapidus A."/>
            <person name="Cheng J.-F."/>
            <person name="Goodwin L."/>
            <person name="Pitluck S."/>
            <person name="Peters L."/>
            <person name="Mikhailova N."/>
            <person name="Chertkov O."/>
            <person name="Teshima H."/>
            <person name="Han C."/>
            <person name="Tapia R."/>
            <person name="Land M."/>
            <person name="Hauser L."/>
            <person name="Kyrpides N."/>
            <person name="Ivanova N."/>
            <person name="Pagani I."/>
            <person name="Berry A."/>
            <person name="Pawlowski K."/>
            <person name="Persson T."/>
            <person name="Vanden Heuvel B."/>
            <person name="Benson D."/>
            <person name="Woyke T."/>
        </authorList>
    </citation>
    <scope>NUCLEOTIDE SEQUENCE [LARGE SCALE GENOMIC DNA]</scope>
    <source>
        <strain evidence="5">4085684</strain>
    </source>
</reference>
<dbReference type="STRING" id="656024.FsymDg_0884"/>
<dbReference type="PANTHER" id="PTHR43773">
    <property type="entry name" value="MAGNESIUM TRANSPORTER MGTE"/>
    <property type="match status" value="1"/>
</dbReference>
<feature type="domain" description="CBS" evidence="3">
    <location>
        <begin position="348"/>
        <end position="409"/>
    </location>
</feature>
<dbReference type="InterPro" id="IPR006668">
    <property type="entry name" value="Mg_transptr_MgtE_intracell_dom"/>
</dbReference>
<dbReference type="EMBL" id="CP002801">
    <property type="protein sequence ID" value="AEH08393.1"/>
    <property type="molecule type" value="Genomic_DNA"/>
</dbReference>
<feature type="region of interest" description="Disordered" evidence="2">
    <location>
        <begin position="405"/>
        <end position="468"/>
    </location>
</feature>
<dbReference type="SUPFAM" id="SSF54631">
    <property type="entry name" value="CBS-domain pair"/>
    <property type="match status" value="1"/>
</dbReference>
<dbReference type="InterPro" id="IPR000644">
    <property type="entry name" value="CBS_dom"/>
</dbReference>
<gene>
    <name evidence="4" type="ordered locus">FsymDg_0884</name>
</gene>
<dbReference type="InterPro" id="IPR011033">
    <property type="entry name" value="PRC_barrel-like_sf"/>
</dbReference>
<dbReference type="PANTHER" id="PTHR43773:SF1">
    <property type="entry name" value="MAGNESIUM TRANSPORTER MGTE"/>
    <property type="match status" value="1"/>
</dbReference>
<dbReference type="Pfam" id="PF00571">
    <property type="entry name" value="CBS"/>
    <property type="match status" value="2"/>
</dbReference>
<dbReference type="Gene3D" id="1.25.60.10">
    <property type="entry name" value="MgtE N-terminal domain-like"/>
    <property type="match status" value="1"/>
</dbReference>
<feature type="domain" description="CBS" evidence="3">
    <location>
        <begin position="280"/>
        <end position="346"/>
    </location>
</feature>
<evidence type="ECO:0000256" key="2">
    <source>
        <dbReference type="SAM" id="MobiDB-lite"/>
    </source>
</evidence>
<keyword evidence="1" id="KW-0129">CBS domain</keyword>
<dbReference type="InterPro" id="IPR058838">
    <property type="entry name" value="SH3_actinomycetes"/>
</dbReference>
<evidence type="ECO:0000313" key="5">
    <source>
        <dbReference type="Proteomes" id="UP000001549"/>
    </source>
</evidence>
<dbReference type="eggNOG" id="COG2239">
    <property type="taxonomic scope" value="Bacteria"/>
</dbReference>
<dbReference type="Pfam" id="PF26205">
    <property type="entry name" value="SH3_actinomycetes"/>
    <property type="match status" value="1"/>
</dbReference>
<dbReference type="PROSITE" id="PS51371">
    <property type="entry name" value="CBS"/>
    <property type="match status" value="2"/>
</dbReference>
<dbReference type="GO" id="GO:0015095">
    <property type="term" value="F:magnesium ion transmembrane transporter activity"/>
    <property type="evidence" value="ECO:0007669"/>
    <property type="project" value="InterPro"/>
</dbReference>
<protein>
    <submittedName>
        <fullName evidence="4">MgtE intracellular region</fullName>
    </submittedName>
</protein>
<dbReference type="SMART" id="SM00924">
    <property type="entry name" value="MgtE_N"/>
    <property type="match status" value="1"/>
</dbReference>
<organism evidence="4 5">
    <name type="scientific">Candidatus Protofrankia datiscae</name>
    <dbReference type="NCBI Taxonomy" id="2716812"/>
    <lineage>
        <taxon>Bacteria</taxon>
        <taxon>Bacillati</taxon>
        <taxon>Actinomycetota</taxon>
        <taxon>Actinomycetes</taxon>
        <taxon>Frankiales</taxon>
        <taxon>Frankiaceae</taxon>
        <taxon>Protofrankia</taxon>
    </lineage>
</organism>
<dbReference type="eggNOG" id="COG1873">
    <property type="taxonomic scope" value="Bacteria"/>
</dbReference>
<keyword evidence="5" id="KW-1185">Reference proteome</keyword>
<dbReference type="KEGG" id="fsy:FsymDg_0884"/>
<dbReference type="GO" id="GO:0016020">
    <property type="term" value="C:membrane"/>
    <property type="evidence" value="ECO:0007669"/>
    <property type="project" value="InterPro"/>
</dbReference>
<accession>F8AWI7</accession>
<evidence type="ECO:0000313" key="4">
    <source>
        <dbReference type="EMBL" id="AEH08393.1"/>
    </source>
</evidence>
<proteinExistence type="predicted"/>
<dbReference type="HOGENOM" id="CLU_030870_0_0_11"/>
<sequence>MTAASGRMFCRRLAGLLVLDPNGDVVGRLRDVVVTVRPGSQPPRVLGLAVEVQRHPIFVPIGRVTGVESGAVVLSSARLSWRRFSQRPGETLVLGELLDRRVTLVATGAPATVVDAAIEQVRGGDWVVDQVAVRIGRRRRGEVRTVSWAEVTGLALPEEDQGAANMLAVFEKLRPADLAALLRDLSDKRRVEVTAALDDERLADVLEELPEDEQVELLGGLADERAADVLEAMGPDDAADLLGDLPAGEAERLLRLMAPWEAAPVRRLLVYPDRTAGGMMTSEPVIVGPNTSVAEAIARIRAPELSPALAAQVYVVRPPFETPTGRYLGLVHFQRLLREPPGALVSGVVDVGITPLRPEASLQEVTRHLASYNLVAVPVLDDGARLVGVVTVDDVLDHLLPAGWREHDLGPDAPNSDAPSRGTPSPGAPALDIPGRGTRKAGASGADTPDVDARDAGASGLDGPGAGI</sequence>
<name>F8AWI7_9ACTN</name>
<dbReference type="CDD" id="cd04606">
    <property type="entry name" value="CBS_pair_Mg_transporter"/>
    <property type="match status" value="1"/>
</dbReference>
<dbReference type="InterPro" id="IPR046342">
    <property type="entry name" value="CBS_dom_sf"/>
</dbReference>
<dbReference type="SUPFAM" id="SSF50346">
    <property type="entry name" value="PRC-barrel domain"/>
    <property type="match status" value="1"/>
</dbReference>
<dbReference type="InterPro" id="IPR006669">
    <property type="entry name" value="MgtE_transporter"/>
</dbReference>
<evidence type="ECO:0000256" key="1">
    <source>
        <dbReference type="PROSITE-ProRule" id="PRU00703"/>
    </source>
</evidence>
<dbReference type="AlphaFoldDB" id="F8AWI7"/>
<dbReference type="RefSeq" id="WP_013872371.1">
    <property type="nucleotide sequence ID" value="NC_015656.1"/>
</dbReference>